<dbReference type="PANTHER" id="PTHR44591">
    <property type="entry name" value="STRESS RESPONSE REGULATOR PROTEIN 1"/>
    <property type="match status" value="1"/>
</dbReference>
<evidence type="ECO:0000256" key="1">
    <source>
        <dbReference type="ARBA" id="ARBA00022553"/>
    </source>
</evidence>
<sequence>MPEVKLERSPIPSAPTPERPLQGLTVLLVEDSRFASEALRLMCLRSGARLRRADCLAAAWRHLRTYRPDALIVDLGLPDGPGTGLIASLVDGPLRPAVVLAISGEAGRGPAALEAGADGFVEKPLQSLAAFQSLILRHLPEGQRAGVPVAVPVTDAMIEPDPIALRDDLQFAAEMLAQEPDGPTRAYLANFLGGIARTAHDPALARAVEGIEEQVRGYDSGLGVEPLERLSRLVRRRLNRVAKGPLGADAADHVA</sequence>
<dbReference type="EMBL" id="FNOB01000009">
    <property type="protein sequence ID" value="SDX06723.1"/>
    <property type="molecule type" value="Genomic_DNA"/>
</dbReference>
<keyword evidence="1 2" id="KW-0597">Phosphoprotein</keyword>
<dbReference type="RefSeq" id="WP_051646245.1">
    <property type="nucleotide sequence ID" value="NZ_BNAB01000008.1"/>
</dbReference>
<reference evidence="5 6" key="2">
    <citation type="submission" date="2016-10" db="EMBL/GenBank/DDBJ databases">
        <authorList>
            <person name="Varghese N."/>
            <person name="Submissions S."/>
        </authorList>
    </citation>
    <scope>NUCLEOTIDE SEQUENCE [LARGE SCALE GENOMIC DNA]</scope>
    <source>
        <strain evidence="5 6">DSM 24802</strain>
    </source>
</reference>
<organism evidence="4 7">
    <name type="scientific">Allgaiera indica</name>
    <dbReference type="NCBI Taxonomy" id="765699"/>
    <lineage>
        <taxon>Bacteria</taxon>
        <taxon>Pseudomonadati</taxon>
        <taxon>Pseudomonadota</taxon>
        <taxon>Alphaproteobacteria</taxon>
        <taxon>Rhodobacterales</taxon>
        <taxon>Paracoccaceae</taxon>
        <taxon>Allgaiera</taxon>
    </lineage>
</organism>
<dbReference type="CDD" id="cd00156">
    <property type="entry name" value="REC"/>
    <property type="match status" value="1"/>
</dbReference>
<evidence type="ECO:0000256" key="2">
    <source>
        <dbReference type="PROSITE-ProRule" id="PRU00169"/>
    </source>
</evidence>
<reference evidence="4" key="1">
    <citation type="journal article" date="2014" name="Int. J. Syst. Evol. Microbiol.">
        <title>Complete genome sequence of Corynebacterium casei LMG S-19264T (=DSM 44701T), isolated from a smear-ripened cheese.</title>
        <authorList>
            <consortium name="US DOE Joint Genome Institute (JGI-PGF)"/>
            <person name="Walter F."/>
            <person name="Albersmeier A."/>
            <person name="Kalinowski J."/>
            <person name="Ruckert C."/>
        </authorList>
    </citation>
    <scope>NUCLEOTIDE SEQUENCE</scope>
    <source>
        <strain evidence="4">CGMCC 1.10859</strain>
    </source>
</reference>
<dbReference type="PANTHER" id="PTHR44591:SF23">
    <property type="entry name" value="CHEY SUBFAMILY"/>
    <property type="match status" value="1"/>
</dbReference>
<evidence type="ECO:0000313" key="6">
    <source>
        <dbReference type="Proteomes" id="UP000199541"/>
    </source>
</evidence>
<dbReference type="InterPro" id="IPR011006">
    <property type="entry name" value="CheY-like_superfamily"/>
</dbReference>
<dbReference type="GO" id="GO:0000160">
    <property type="term" value="P:phosphorelay signal transduction system"/>
    <property type="evidence" value="ECO:0007669"/>
    <property type="project" value="InterPro"/>
</dbReference>
<dbReference type="SMART" id="SM00448">
    <property type="entry name" value="REC"/>
    <property type="match status" value="1"/>
</dbReference>
<feature type="modified residue" description="4-aspartylphosphate" evidence="2">
    <location>
        <position position="74"/>
    </location>
</feature>
<dbReference type="Pfam" id="PF00072">
    <property type="entry name" value="Response_reg"/>
    <property type="match status" value="1"/>
</dbReference>
<evidence type="ECO:0000313" key="5">
    <source>
        <dbReference type="EMBL" id="SDX06723.1"/>
    </source>
</evidence>
<dbReference type="SUPFAM" id="SSF52172">
    <property type="entry name" value="CheY-like"/>
    <property type="match status" value="1"/>
</dbReference>
<feature type="domain" description="Response regulatory" evidence="3">
    <location>
        <begin position="25"/>
        <end position="138"/>
    </location>
</feature>
<gene>
    <name evidence="4" type="ORF">GCM10008024_20920</name>
    <name evidence="5" type="ORF">SAMN05444006_109146</name>
</gene>
<comment type="caution">
    <text evidence="4">The sequence shown here is derived from an EMBL/GenBank/DDBJ whole genome shotgun (WGS) entry which is preliminary data.</text>
</comment>
<evidence type="ECO:0000259" key="3">
    <source>
        <dbReference type="PROSITE" id="PS50110"/>
    </source>
</evidence>
<dbReference type="EMBL" id="BNAB01000008">
    <property type="protein sequence ID" value="GHE02212.1"/>
    <property type="molecule type" value="Genomic_DNA"/>
</dbReference>
<dbReference type="AlphaFoldDB" id="A0AAN4USF0"/>
<proteinExistence type="predicted"/>
<evidence type="ECO:0000313" key="4">
    <source>
        <dbReference type="EMBL" id="GHE02212.1"/>
    </source>
</evidence>
<dbReference type="InterPro" id="IPR001789">
    <property type="entry name" value="Sig_transdc_resp-reg_receiver"/>
</dbReference>
<dbReference type="Gene3D" id="3.40.50.2300">
    <property type="match status" value="1"/>
</dbReference>
<protein>
    <submittedName>
        <fullName evidence="4 5">Response regulator</fullName>
    </submittedName>
</protein>
<dbReference type="Proteomes" id="UP000634647">
    <property type="component" value="Unassembled WGS sequence"/>
</dbReference>
<keyword evidence="6" id="KW-1185">Reference proteome</keyword>
<dbReference type="Proteomes" id="UP000199541">
    <property type="component" value="Unassembled WGS sequence"/>
</dbReference>
<dbReference type="PROSITE" id="PS50110">
    <property type="entry name" value="RESPONSE_REGULATORY"/>
    <property type="match status" value="1"/>
</dbReference>
<evidence type="ECO:0000313" key="7">
    <source>
        <dbReference type="Proteomes" id="UP000634647"/>
    </source>
</evidence>
<reference evidence="4" key="3">
    <citation type="submission" date="2023-06" db="EMBL/GenBank/DDBJ databases">
        <authorList>
            <person name="Sun Q."/>
            <person name="Zhou Y."/>
        </authorList>
    </citation>
    <scope>NUCLEOTIDE SEQUENCE</scope>
    <source>
        <strain evidence="4">CGMCC 1.10859</strain>
    </source>
</reference>
<name>A0AAN4USF0_9RHOB</name>
<dbReference type="InterPro" id="IPR050595">
    <property type="entry name" value="Bact_response_regulator"/>
</dbReference>
<accession>A0AAN4USF0</accession>